<reference evidence="2" key="1">
    <citation type="journal article" date="2021" name="PeerJ">
        <title>Extensive microbial diversity within the chicken gut microbiome revealed by metagenomics and culture.</title>
        <authorList>
            <person name="Gilroy R."/>
            <person name="Ravi A."/>
            <person name="Getino M."/>
            <person name="Pursley I."/>
            <person name="Horton D.L."/>
            <person name="Alikhan N.F."/>
            <person name="Baker D."/>
            <person name="Gharbi K."/>
            <person name="Hall N."/>
            <person name="Watson M."/>
            <person name="Adriaenssens E.M."/>
            <person name="Foster-Nyarko E."/>
            <person name="Jarju S."/>
            <person name="Secka A."/>
            <person name="Antonio M."/>
            <person name="Oren A."/>
            <person name="Chaudhuri R.R."/>
            <person name="La Ragione R."/>
            <person name="Hildebrand F."/>
            <person name="Pallen M.J."/>
        </authorList>
    </citation>
    <scope>NUCLEOTIDE SEQUENCE</scope>
    <source>
        <strain evidence="2">ChiW4-1371</strain>
    </source>
</reference>
<proteinExistence type="predicted"/>
<comment type="caution">
    <text evidence="2">The sequence shown here is derived from an EMBL/GenBank/DDBJ whole genome shotgun (WGS) entry which is preliminary data.</text>
</comment>
<organism evidence="2 3">
    <name type="scientific">Candidatus Mucispirillum faecigallinarum</name>
    <dbReference type="NCBI Taxonomy" id="2838699"/>
    <lineage>
        <taxon>Bacteria</taxon>
        <taxon>Pseudomonadati</taxon>
        <taxon>Deferribacterota</taxon>
        <taxon>Deferribacteres</taxon>
        <taxon>Deferribacterales</taxon>
        <taxon>Mucispirillaceae</taxon>
        <taxon>Mucispirillum</taxon>
    </lineage>
</organism>
<dbReference type="EMBL" id="DXAQ01000102">
    <property type="protein sequence ID" value="HIZ89593.1"/>
    <property type="molecule type" value="Genomic_DNA"/>
</dbReference>
<dbReference type="AlphaFoldDB" id="A0A9D2GT85"/>
<name>A0A9D2GT85_9BACT</name>
<dbReference type="Proteomes" id="UP000824176">
    <property type="component" value="Unassembled WGS sequence"/>
</dbReference>
<keyword evidence="1" id="KW-1133">Transmembrane helix</keyword>
<protein>
    <submittedName>
        <fullName evidence="2">Uncharacterized protein</fullName>
    </submittedName>
</protein>
<keyword evidence="1" id="KW-0472">Membrane</keyword>
<feature type="transmembrane region" description="Helical" evidence="1">
    <location>
        <begin position="17"/>
        <end position="38"/>
    </location>
</feature>
<evidence type="ECO:0000313" key="3">
    <source>
        <dbReference type="Proteomes" id="UP000824176"/>
    </source>
</evidence>
<evidence type="ECO:0000313" key="2">
    <source>
        <dbReference type="EMBL" id="HIZ89593.1"/>
    </source>
</evidence>
<gene>
    <name evidence="2" type="ORF">H9804_06585</name>
</gene>
<keyword evidence="1" id="KW-0812">Transmembrane</keyword>
<evidence type="ECO:0000256" key="1">
    <source>
        <dbReference type="SAM" id="Phobius"/>
    </source>
</evidence>
<reference evidence="2" key="2">
    <citation type="submission" date="2021-04" db="EMBL/GenBank/DDBJ databases">
        <authorList>
            <person name="Gilroy R."/>
        </authorList>
    </citation>
    <scope>NUCLEOTIDE SEQUENCE</scope>
    <source>
        <strain evidence="2">ChiW4-1371</strain>
    </source>
</reference>
<accession>A0A9D2GT85</accession>
<sequence>MPENINWNGVIQSITDFWLPLLGWIIGIILVIAIVFIVKKIKKKKEENIYKLK</sequence>